<accession>A0A540V414</accession>
<feature type="domain" description="CRISPR type III-associated protein" evidence="2">
    <location>
        <begin position="34"/>
        <end position="220"/>
    </location>
</feature>
<dbReference type="Pfam" id="PF03787">
    <property type="entry name" value="RAMPs"/>
    <property type="match status" value="1"/>
</dbReference>
<sequence length="534" mass="61271">MQNWRLGSETIRNRRRNSETFGGRGVKMIWDVTIKALQPIAIAEKYNAESLWSTNRYIPGSTWRGAFAQIWEYKAGFDHPLADRFVKESIFRDAHLENSVLYPVYYKVRKSGGPAKSYLDELVKGERYRVKDEQEVLYPKCGYDEHPVIDASLGIEISPTREAVVKGKLYTMTSIAEGTVFKTTAAIPEEVLETVCEKLDDHYQCTLYIGKKRSAGYGKAEVIFKAKEKSDLQRDFQKRASQLPACPDDTFVVVLVAKSPLILLDEYLLPTDEIDWKIHIAPIVKNSKEMVDFIEKLGDRAEFKTYGYGAIRDGWQQTWNAMRTSAHVLLPGTAHVTKFKGVSEDEINLILQAIQEIEEKGIGERVQEGFGQVELMPEAKEVKVAESCKNQAGPIDEIKEIKIKEELLKRAIDFAKKTKGLIPISQWQALMALSDPRKELMSTEYEKYQDGNVMKTRYKYYLQRRLESNATSAWKNEIPNSELIIGEALRREISKIEDAFSYSKEMKDWAVKTFIGFLVREQVRLKQESKKGRR</sequence>
<organism evidence="3 4">
    <name type="scientific">Ureibacillus terrenus</name>
    <dbReference type="NCBI Taxonomy" id="118246"/>
    <lineage>
        <taxon>Bacteria</taxon>
        <taxon>Bacillati</taxon>
        <taxon>Bacillota</taxon>
        <taxon>Bacilli</taxon>
        <taxon>Bacillales</taxon>
        <taxon>Caryophanaceae</taxon>
        <taxon>Ureibacillus</taxon>
    </lineage>
</organism>
<dbReference type="EMBL" id="VIGD01000005">
    <property type="protein sequence ID" value="TQE91464.1"/>
    <property type="molecule type" value="Genomic_DNA"/>
</dbReference>
<reference evidence="3 4" key="1">
    <citation type="submission" date="2019-06" db="EMBL/GenBank/DDBJ databases">
        <title>Genome sequence of Ureibacillus terrenus.</title>
        <authorList>
            <person name="Maclea K.S."/>
            <person name="Simoes M."/>
        </authorList>
    </citation>
    <scope>NUCLEOTIDE SEQUENCE [LARGE SCALE GENOMIC DNA]</scope>
    <source>
        <strain evidence="3 4">ATCC BAA-384</strain>
    </source>
</reference>
<evidence type="ECO:0000313" key="4">
    <source>
        <dbReference type="Proteomes" id="UP000315753"/>
    </source>
</evidence>
<keyword evidence="1" id="KW-0051">Antiviral defense</keyword>
<dbReference type="OrthoDB" id="482771at2"/>
<evidence type="ECO:0000259" key="2">
    <source>
        <dbReference type="Pfam" id="PF03787"/>
    </source>
</evidence>
<name>A0A540V414_9BACL</name>
<protein>
    <recommendedName>
        <fullName evidence="2">CRISPR type III-associated protein domain-containing protein</fullName>
    </recommendedName>
</protein>
<evidence type="ECO:0000313" key="3">
    <source>
        <dbReference type="EMBL" id="TQE91464.1"/>
    </source>
</evidence>
<comment type="caution">
    <text evidence="3">The sequence shown here is derived from an EMBL/GenBank/DDBJ whole genome shotgun (WGS) entry which is preliminary data.</text>
</comment>
<keyword evidence="4" id="KW-1185">Reference proteome</keyword>
<dbReference type="AlphaFoldDB" id="A0A540V414"/>
<gene>
    <name evidence="3" type="ORF">FKZ59_05670</name>
</gene>
<dbReference type="InterPro" id="IPR005537">
    <property type="entry name" value="RAMP_III_fam"/>
</dbReference>
<proteinExistence type="predicted"/>
<dbReference type="GO" id="GO:0051607">
    <property type="term" value="P:defense response to virus"/>
    <property type="evidence" value="ECO:0007669"/>
    <property type="project" value="UniProtKB-KW"/>
</dbReference>
<dbReference type="Proteomes" id="UP000315753">
    <property type="component" value="Unassembled WGS sequence"/>
</dbReference>
<evidence type="ECO:0000256" key="1">
    <source>
        <dbReference type="ARBA" id="ARBA00023118"/>
    </source>
</evidence>